<dbReference type="SUPFAM" id="SSF51658">
    <property type="entry name" value="Xylose isomerase-like"/>
    <property type="match status" value="1"/>
</dbReference>
<dbReference type="STRING" id="1763538.LPB68_15975"/>
<evidence type="ECO:0000313" key="7">
    <source>
        <dbReference type="EMBL" id="OAB73560.1"/>
    </source>
</evidence>
<dbReference type="Gene3D" id="3.20.20.150">
    <property type="entry name" value="Divalent-metal-dependent TIM barrel enzymes"/>
    <property type="match status" value="1"/>
</dbReference>
<dbReference type="OrthoDB" id="9782576at2"/>
<sequence>MIVRFGYVAMSMVVQDTSPSKTMTMTSFNKLADREGALLKLERIARTNLHNTLRLLKHNVAHDIKVYRFSSKLIPLATHGDLEDWSPMPVLQDSFAEVGEFVKKHEMRVSFHPDHFTVLSTPRPVVLINSVRDLKHHVTMLNAMGLDATAKNNIHIGGAYGDKPSAAARFEEHFEHLSRDIQERLTLENDDKTFNAIETLRVCQNVKLPMVLDIHHQWVNNEGELPWELWPYIRETWQSELAQADAQVNKPLVPKIHVSSPRSVRDIRSHADGVEVGPLLDFLRRIAKDTPYLDVMIEAKSKDTALFGLMQDLGQFVTEGVTVKDKASIEIQP</sequence>
<dbReference type="GO" id="GO:0016787">
    <property type="term" value="F:hydrolase activity"/>
    <property type="evidence" value="ECO:0007669"/>
    <property type="project" value="UniProtKB-KW"/>
</dbReference>
<dbReference type="RefSeq" id="WP_068659058.1">
    <property type="nucleotide sequence ID" value="NZ_CP017770.1"/>
</dbReference>
<accession>A0A162MM31</accession>
<dbReference type="InterPro" id="IPR036237">
    <property type="entry name" value="Xyl_isomerase-like_sf"/>
</dbReference>
<protein>
    <submittedName>
        <fullName evidence="7">UV damage endonuclease UvdE</fullName>
    </submittedName>
</protein>
<reference evidence="7 8" key="1">
    <citation type="submission" date="2016-02" db="EMBL/GenBank/DDBJ databases">
        <title>Paenibacillus sp. LPB0068, isolated from Crassostrea gigas.</title>
        <authorList>
            <person name="Shin S.-K."/>
            <person name="Yi H."/>
        </authorList>
    </citation>
    <scope>NUCLEOTIDE SEQUENCE [LARGE SCALE GENOMIC DNA]</scope>
    <source>
        <strain evidence="7 8">LPB0068</strain>
    </source>
</reference>
<dbReference type="EMBL" id="LSFN01000021">
    <property type="protein sequence ID" value="OAB73560.1"/>
    <property type="molecule type" value="Genomic_DNA"/>
</dbReference>
<evidence type="ECO:0000313" key="8">
    <source>
        <dbReference type="Proteomes" id="UP000077134"/>
    </source>
</evidence>
<dbReference type="PANTHER" id="PTHR31290">
    <property type="entry name" value="UV-DAMAGE ENDONUCLEASE"/>
    <property type="match status" value="1"/>
</dbReference>
<keyword evidence="4" id="KW-0228">DNA excision</keyword>
<dbReference type="Proteomes" id="UP000077134">
    <property type="component" value="Unassembled WGS sequence"/>
</dbReference>
<dbReference type="AlphaFoldDB" id="A0A162MM31"/>
<dbReference type="InterPro" id="IPR004601">
    <property type="entry name" value="UvdE"/>
</dbReference>
<keyword evidence="1" id="KW-0540">Nuclease</keyword>
<dbReference type="NCBIfam" id="TIGR00629">
    <property type="entry name" value="uvde"/>
    <property type="match status" value="1"/>
</dbReference>
<gene>
    <name evidence="7" type="ORF">PNBC_13705</name>
</gene>
<dbReference type="GO" id="GO:0006289">
    <property type="term" value="P:nucleotide-excision repair"/>
    <property type="evidence" value="ECO:0007669"/>
    <property type="project" value="InterPro"/>
</dbReference>
<dbReference type="Pfam" id="PF03851">
    <property type="entry name" value="UvdE"/>
    <property type="match status" value="1"/>
</dbReference>
<evidence type="ECO:0000256" key="3">
    <source>
        <dbReference type="ARBA" id="ARBA00022763"/>
    </source>
</evidence>
<dbReference type="GO" id="GO:0009411">
    <property type="term" value="P:response to UV"/>
    <property type="evidence" value="ECO:0007669"/>
    <property type="project" value="InterPro"/>
</dbReference>
<evidence type="ECO:0000256" key="2">
    <source>
        <dbReference type="ARBA" id="ARBA00022759"/>
    </source>
</evidence>
<keyword evidence="5" id="KW-0378">Hydrolase</keyword>
<name>A0A162MM31_9BACL</name>
<keyword evidence="2 7" id="KW-0255">Endonuclease</keyword>
<organism evidence="7 8">
    <name type="scientific">Paenibacillus crassostreae</name>
    <dbReference type="NCBI Taxonomy" id="1763538"/>
    <lineage>
        <taxon>Bacteria</taxon>
        <taxon>Bacillati</taxon>
        <taxon>Bacillota</taxon>
        <taxon>Bacilli</taxon>
        <taxon>Bacillales</taxon>
        <taxon>Paenibacillaceae</taxon>
        <taxon>Paenibacillus</taxon>
    </lineage>
</organism>
<proteinExistence type="predicted"/>
<keyword evidence="3" id="KW-0227">DNA damage</keyword>
<evidence type="ECO:0000256" key="6">
    <source>
        <dbReference type="ARBA" id="ARBA00023204"/>
    </source>
</evidence>
<dbReference type="KEGG" id="pcx:LPB68_15975"/>
<evidence type="ECO:0000256" key="1">
    <source>
        <dbReference type="ARBA" id="ARBA00022722"/>
    </source>
</evidence>
<keyword evidence="6" id="KW-0234">DNA repair</keyword>
<dbReference type="GO" id="GO:0004519">
    <property type="term" value="F:endonuclease activity"/>
    <property type="evidence" value="ECO:0007669"/>
    <property type="project" value="UniProtKB-KW"/>
</dbReference>
<comment type="caution">
    <text evidence="7">The sequence shown here is derived from an EMBL/GenBank/DDBJ whole genome shotgun (WGS) entry which is preliminary data.</text>
</comment>
<evidence type="ECO:0000256" key="5">
    <source>
        <dbReference type="ARBA" id="ARBA00022801"/>
    </source>
</evidence>
<keyword evidence="8" id="KW-1185">Reference proteome</keyword>
<evidence type="ECO:0000256" key="4">
    <source>
        <dbReference type="ARBA" id="ARBA00022769"/>
    </source>
</evidence>
<dbReference type="PANTHER" id="PTHR31290:SF5">
    <property type="entry name" value="UV-DAMAGE ENDONUCLEASE"/>
    <property type="match status" value="1"/>
</dbReference>